<dbReference type="Proteomes" id="UP000050360">
    <property type="component" value="Unassembled WGS sequence"/>
</dbReference>
<dbReference type="CDD" id="cd07247">
    <property type="entry name" value="SgaA_N_like"/>
    <property type="match status" value="1"/>
</dbReference>
<dbReference type="InterPro" id="IPR050266">
    <property type="entry name" value="AB_hydrolase_sf"/>
</dbReference>
<proteinExistence type="predicted"/>
<dbReference type="InterPro" id="IPR029068">
    <property type="entry name" value="Glyas_Bleomycin-R_OHBP_Dase"/>
</dbReference>
<dbReference type="SUPFAM" id="SSF54593">
    <property type="entry name" value="Glyoxalase/Bleomycin resistance protein/Dihydroxybiphenyl dioxygenase"/>
    <property type="match status" value="1"/>
</dbReference>
<dbReference type="InterPro" id="IPR029058">
    <property type="entry name" value="AB_hydrolase_fold"/>
</dbReference>
<evidence type="ECO:0000259" key="1">
    <source>
        <dbReference type="PROSITE" id="PS51819"/>
    </source>
</evidence>
<dbReference type="Gene3D" id="3.40.50.1820">
    <property type="entry name" value="alpha/beta hydrolase"/>
    <property type="match status" value="1"/>
</dbReference>
<evidence type="ECO:0000313" key="3">
    <source>
        <dbReference type="Proteomes" id="UP000050360"/>
    </source>
</evidence>
<reference evidence="2 3" key="1">
    <citation type="submission" date="2015-09" db="EMBL/GenBank/DDBJ databases">
        <title>A metagenomics-based metabolic model of nitrate-dependent anaerobic oxidation of methane by Methanoperedens-like archaea.</title>
        <authorList>
            <person name="Arshad A."/>
            <person name="Speth D.R."/>
            <person name="De Graaf R.M."/>
            <person name="Op Den Camp H.J."/>
            <person name="Jetten M.S."/>
            <person name="Welte C.U."/>
        </authorList>
    </citation>
    <scope>NUCLEOTIDE SEQUENCE [LARGE SCALE GENOMIC DNA]</scope>
</reference>
<dbReference type="PROSITE" id="PS51819">
    <property type="entry name" value="VOC"/>
    <property type="match status" value="1"/>
</dbReference>
<organism evidence="2 3">
    <name type="scientific">Candidatus Methanoperedens nitratireducens</name>
    <dbReference type="NCBI Taxonomy" id="1392998"/>
    <lineage>
        <taxon>Archaea</taxon>
        <taxon>Methanobacteriati</taxon>
        <taxon>Methanobacteriota</taxon>
        <taxon>Stenosarchaea group</taxon>
        <taxon>Methanomicrobia</taxon>
        <taxon>Methanosarcinales</taxon>
        <taxon>ANME-2 cluster</taxon>
        <taxon>Candidatus Methanoperedentaceae</taxon>
        <taxon>Candidatus Methanoperedens</taxon>
    </lineage>
</organism>
<dbReference type="PATRIC" id="fig|1719120.3.peg.1556"/>
<sequence>MKMNPVVHFEMPYENRERFVKFYTKAFGWQMQKLGKDMGDYVTAATTETDENRMVKRPGAINGGFFPKKPDWPAQYPSVVIAVDDIKEAMKKVADAGGKVLGEPMEIPGIGQYVSFIDTEGNRVSMLEPAPMSAQTAMKGEKPMSATKPTPARSGRIEANGVNYYYEIHGQGEPLLLLHGGLGSIEMFGPVLPMLAEHRQVIGVDLHGHGRTPLGDRRISAPDMGDDMAVLLKKLGYKQVDVLGYSLGGYVAFRFAVQHPTMVRRLALLSTGYAQDGFYPEMLPMQAQVGAGMAESMKDDPMYQSYKAIAPHPEEFPKLLDRMGEAMRMPYDWSEDVKKLTMPVMLIYGDSDMFRPEHIVKFYQLLGGGLKDAGWMREQMSQNRLAILPNLTHYEIGSAPELARTVLPFLDGGHRNRSKGE</sequence>
<protein>
    <submittedName>
        <fullName evidence="2">Lipolytic protein</fullName>
    </submittedName>
</protein>
<feature type="domain" description="VOC" evidence="1">
    <location>
        <begin position="5"/>
        <end position="129"/>
    </location>
</feature>
<dbReference type="AlphaFoldDB" id="A0A0P8ABF1"/>
<dbReference type="EMBL" id="LKCM01000118">
    <property type="protein sequence ID" value="KPQ43969.1"/>
    <property type="molecule type" value="Genomic_DNA"/>
</dbReference>
<dbReference type="InterPro" id="IPR000073">
    <property type="entry name" value="AB_hydrolase_1"/>
</dbReference>
<evidence type="ECO:0000313" key="2">
    <source>
        <dbReference type="EMBL" id="KPQ43969.1"/>
    </source>
</evidence>
<dbReference type="Pfam" id="PF00561">
    <property type="entry name" value="Abhydrolase_1"/>
    <property type="match status" value="1"/>
</dbReference>
<dbReference type="InterPro" id="IPR037523">
    <property type="entry name" value="VOC_core"/>
</dbReference>
<name>A0A0P8ABF1_9EURY</name>
<dbReference type="PANTHER" id="PTHR43798">
    <property type="entry name" value="MONOACYLGLYCEROL LIPASE"/>
    <property type="match status" value="1"/>
</dbReference>
<gene>
    <name evidence="2" type="ORF">MPEBLZ_01437</name>
</gene>
<comment type="caution">
    <text evidence="2">The sequence shown here is derived from an EMBL/GenBank/DDBJ whole genome shotgun (WGS) entry which is preliminary data.</text>
</comment>
<accession>A0A0P8ABF1</accession>
<dbReference type="InterPro" id="IPR004360">
    <property type="entry name" value="Glyas_Fos-R_dOase_dom"/>
</dbReference>
<dbReference type="Pfam" id="PF00903">
    <property type="entry name" value="Glyoxalase"/>
    <property type="match status" value="1"/>
</dbReference>
<dbReference type="PRINTS" id="PR00111">
    <property type="entry name" value="ABHYDROLASE"/>
</dbReference>
<dbReference type="Gene3D" id="3.10.180.10">
    <property type="entry name" value="2,3-Dihydroxybiphenyl 1,2-Dioxygenase, domain 1"/>
    <property type="match status" value="1"/>
</dbReference>
<dbReference type="SUPFAM" id="SSF53474">
    <property type="entry name" value="alpha/beta-Hydrolases"/>
    <property type="match status" value="1"/>
</dbReference>